<accession>A0ABQ8M1I3</accession>
<reference evidence="2 3" key="1">
    <citation type="submission" date="2022-01" db="EMBL/GenBank/DDBJ databases">
        <title>A high-quality chromosome-level genome assembly of rohu carp, Labeo rohita.</title>
        <authorList>
            <person name="Arick M.A. II"/>
            <person name="Hsu C.-Y."/>
            <person name="Magbanua Z."/>
            <person name="Pechanova O."/>
            <person name="Grover C."/>
            <person name="Miller E."/>
            <person name="Thrash A."/>
            <person name="Ezzel L."/>
            <person name="Alam S."/>
            <person name="Benzie J."/>
            <person name="Hamilton M."/>
            <person name="Karsi A."/>
            <person name="Lawrence M.L."/>
            <person name="Peterson D.G."/>
        </authorList>
    </citation>
    <scope>NUCLEOTIDE SEQUENCE [LARGE SCALE GENOMIC DNA]</scope>
    <source>
        <strain evidence="3">BAU-BD-2019</strain>
        <tissue evidence="2">Blood</tissue>
    </source>
</reference>
<gene>
    <name evidence="2" type="ORF">H4Q32_020762</name>
</gene>
<comment type="caution">
    <text evidence="2">The sequence shown here is derived from an EMBL/GenBank/DDBJ whole genome shotgun (WGS) entry which is preliminary data.</text>
</comment>
<name>A0ABQ8M1I3_LABRO</name>
<evidence type="ECO:0000313" key="2">
    <source>
        <dbReference type="EMBL" id="KAI2656764.1"/>
    </source>
</evidence>
<protein>
    <submittedName>
        <fullName evidence="2">Kelch-like protein 4</fullName>
    </submittedName>
</protein>
<feature type="region of interest" description="Disordered" evidence="1">
    <location>
        <begin position="144"/>
        <end position="197"/>
    </location>
</feature>
<evidence type="ECO:0000256" key="1">
    <source>
        <dbReference type="SAM" id="MobiDB-lite"/>
    </source>
</evidence>
<proteinExistence type="predicted"/>
<dbReference type="Proteomes" id="UP000830375">
    <property type="component" value="Unassembled WGS sequence"/>
</dbReference>
<organism evidence="2 3">
    <name type="scientific">Labeo rohita</name>
    <name type="common">Indian major carp</name>
    <name type="synonym">Cyprinus rohita</name>
    <dbReference type="NCBI Taxonomy" id="84645"/>
    <lineage>
        <taxon>Eukaryota</taxon>
        <taxon>Metazoa</taxon>
        <taxon>Chordata</taxon>
        <taxon>Craniata</taxon>
        <taxon>Vertebrata</taxon>
        <taxon>Euteleostomi</taxon>
        <taxon>Actinopterygii</taxon>
        <taxon>Neopterygii</taxon>
        <taxon>Teleostei</taxon>
        <taxon>Ostariophysi</taxon>
        <taxon>Cypriniformes</taxon>
        <taxon>Cyprinidae</taxon>
        <taxon>Labeoninae</taxon>
        <taxon>Labeonini</taxon>
        <taxon>Labeo</taxon>
    </lineage>
</organism>
<evidence type="ECO:0000313" key="3">
    <source>
        <dbReference type="Proteomes" id="UP000830375"/>
    </source>
</evidence>
<dbReference type="EMBL" id="JACTAM010000014">
    <property type="protein sequence ID" value="KAI2656764.1"/>
    <property type="molecule type" value="Genomic_DNA"/>
</dbReference>
<sequence length="298" mass="33274">MSMCTRERERARARERACVCTQKGKGQSVSASTDDATRGRRCCWFWLSFVCYEIFPTKRERQREGRRVVQAEDIITGNKDKRGKASEAKTQAFCLVIPQIPCATGIASRANRMSVSGKKEFDVKQILRLRWRWFSHSTQTSAGNGGYIQQEGFDHRGTPVRLKSHSRDRGGLRKSNSPAHSILAPNPGPTPVYVRPGDQSWHQQNIIQHLQASEELPKSNSPCSARKEEAKSSHEDMKSNPEDPCEEEATDSAQGRRSHVGSVFGEYHFSINSTDAAATAAHLGIVHSHGMRVVEAQL</sequence>
<feature type="region of interest" description="Disordered" evidence="1">
    <location>
        <begin position="212"/>
        <end position="257"/>
    </location>
</feature>
<feature type="compositionally biased region" description="Basic and acidic residues" evidence="1">
    <location>
        <begin position="225"/>
        <end position="241"/>
    </location>
</feature>
<keyword evidence="3" id="KW-1185">Reference proteome</keyword>